<evidence type="ECO:0000313" key="2">
    <source>
        <dbReference type="EMBL" id="KAK9693797.1"/>
    </source>
</evidence>
<dbReference type="SUPFAM" id="SSF102705">
    <property type="entry name" value="NIF3 (NGG1p interacting factor 3)-like"/>
    <property type="match status" value="1"/>
</dbReference>
<evidence type="ECO:0000313" key="3">
    <source>
        <dbReference type="Proteomes" id="UP001479436"/>
    </source>
</evidence>
<dbReference type="InterPro" id="IPR002678">
    <property type="entry name" value="DUF34/NIF3"/>
</dbReference>
<keyword evidence="3" id="KW-1185">Reference proteome</keyword>
<gene>
    <name evidence="2" type="ORF">K7432_013709</name>
</gene>
<proteinExistence type="inferred from homology"/>
<evidence type="ECO:0008006" key="4">
    <source>
        <dbReference type="Google" id="ProtNLM"/>
    </source>
</evidence>
<name>A0ABR2VQG6_9FUNG</name>
<comment type="similarity">
    <text evidence="1">Belongs to the GTP cyclohydrolase I type 2/NIF3 family.</text>
</comment>
<dbReference type="EMBL" id="JASJQH010008278">
    <property type="protein sequence ID" value="KAK9693797.1"/>
    <property type="molecule type" value="Genomic_DNA"/>
</dbReference>
<dbReference type="InterPro" id="IPR036069">
    <property type="entry name" value="DUF34/NIF3_sf"/>
</dbReference>
<accession>A0ABR2VQG6</accession>
<sequence>MSRALGEGSCKPITPLKDIPEDQPEAGIGRLFTLDQPTSLNTLVERIKKHLNIEHVRVATSMKHGKQEGQYPKNIKTIGICAGSGSSVLLPAKADLYFTGEMSHHEVLACVEDNTSVVLCEHTNTERGYLSNVLKPRLEKLFSEEENQIEIVVSQVDRDPLQVM</sequence>
<dbReference type="Gene3D" id="3.40.1390.30">
    <property type="entry name" value="NIF3 (NGG1p interacting factor 3)-like"/>
    <property type="match status" value="1"/>
</dbReference>
<dbReference type="Pfam" id="PF01784">
    <property type="entry name" value="DUF34_NIF3"/>
    <property type="match status" value="1"/>
</dbReference>
<dbReference type="Proteomes" id="UP001479436">
    <property type="component" value="Unassembled WGS sequence"/>
</dbReference>
<evidence type="ECO:0000256" key="1">
    <source>
        <dbReference type="ARBA" id="ARBA00006964"/>
    </source>
</evidence>
<dbReference type="PANTHER" id="PTHR13799:SF13">
    <property type="entry name" value="NIF3-LIKE PROTEIN 1"/>
    <property type="match status" value="1"/>
</dbReference>
<protein>
    <recommendedName>
        <fullName evidence="4">NIF3-like protein 1</fullName>
    </recommendedName>
</protein>
<reference evidence="2 3" key="1">
    <citation type="submission" date="2023-04" db="EMBL/GenBank/DDBJ databases">
        <title>Genome of Basidiobolus ranarum AG-B5.</title>
        <authorList>
            <person name="Stajich J.E."/>
            <person name="Carter-House D."/>
            <person name="Gryganskyi A."/>
        </authorList>
    </citation>
    <scope>NUCLEOTIDE SEQUENCE [LARGE SCALE GENOMIC DNA]</scope>
    <source>
        <strain evidence="2 3">AG-B5</strain>
    </source>
</reference>
<comment type="caution">
    <text evidence="2">The sequence shown here is derived from an EMBL/GenBank/DDBJ whole genome shotgun (WGS) entry which is preliminary data.</text>
</comment>
<dbReference type="PANTHER" id="PTHR13799">
    <property type="entry name" value="NGG1 INTERACTING FACTOR 3"/>
    <property type="match status" value="1"/>
</dbReference>
<organism evidence="2 3">
    <name type="scientific">Basidiobolus ranarum</name>
    <dbReference type="NCBI Taxonomy" id="34480"/>
    <lineage>
        <taxon>Eukaryota</taxon>
        <taxon>Fungi</taxon>
        <taxon>Fungi incertae sedis</taxon>
        <taxon>Zoopagomycota</taxon>
        <taxon>Entomophthoromycotina</taxon>
        <taxon>Basidiobolomycetes</taxon>
        <taxon>Basidiobolales</taxon>
        <taxon>Basidiobolaceae</taxon>
        <taxon>Basidiobolus</taxon>
    </lineage>
</organism>